<dbReference type="Proteomes" id="UP000198373">
    <property type="component" value="Unassembled WGS sequence"/>
</dbReference>
<evidence type="ECO:0000313" key="1">
    <source>
        <dbReference type="EMBL" id="SNS38407.1"/>
    </source>
</evidence>
<keyword evidence="2" id="KW-1185">Reference proteome</keyword>
<evidence type="ECO:0000313" key="2">
    <source>
        <dbReference type="Proteomes" id="UP000198373"/>
    </source>
</evidence>
<organism evidence="1 2">
    <name type="scientific">Geodermatophilus pulveris</name>
    <dbReference type="NCBI Taxonomy" id="1564159"/>
    <lineage>
        <taxon>Bacteria</taxon>
        <taxon>Bacillati</taxon>
        <taxon>Actinomycetota</taxon>
        <taxon>Actinomycetes</taxon>
        <taxon>Geodermatophilales</taxon>
        <taxon>Geodermatophilaceae</taxon>
        <taxon>Geodermatophilus</taxon>
    </lineage>
</organism>
<dbReference type="EMBL" id="FZOO01000003">
    <property type="protein sequence ID" value="SNS38407.1"/>
    <property type="molecule type" value="Genomic_DNA"/>
</dbReference>
<accession>A0A239E1C4</accession>
<reference evidence="2" key="1">
    <citation type="submission" date="2017-06" db="EMBL/GenBank/DDBJ databases">
        <authorList>
            <person name="Varghese N."/>
            <person name="Submissions S."/>
        </authorList>
    </citation>
    <scope>NUCLEOTIDE SEQUENCE [LARGE SCALE GENOMIC DNA]</scope>
    <source>
        <strain evidence="2">DSM 46839</strain>
    </source>
</reference>
<proteinExistence type="predicted"/>
<protein>
    <recommendedName>
        <fullName evidence="3">DNA-binding domain-containing protein</fullName>
    </recommendedName>
</protein>
<name>A0A239E1C4_9ACTN</name>
<evidence type="ECO:0008006" key="3">
    <source>
        <dbReference type="Google" id="ProtNLM"/>
    </source>
</evidence>
<dbReference type="AlphaFoldDB" id="A0A239E1C4"/>
<sequence length="401" mass="44807">MRRLVEAVVNANPNDESRSVEWKSTLDLSHRNGAFHIARCILGLANRHPPHAEHEFGGVGYMIVGAEPNNLVGITPIDPVDLDNKLSPYLSTRHPSWSSQYISIDGKQVLVVLVEPPKWGDEIWQLRKEWSDGKRVMSVATIFVRGLANTAPADDGDLDKLQERLLRRATETPRLDLDVSYEGPPLVRLDSGAEAVARWIQARGDLLRAWTLNERDERIVGLHLAECKRRIRGLYLRRLAIFGQDLQVIVRNPTTRNLPQVQIVLWSSDPGFLKAMHGNEALPDRLPLPPQGGGVLGLTSGLELPTGETEVEIEPTHITIENFFEKPPIVRLLLGDVRPHGEEKSVSFYLFAKRDAGDAIKFNYRLTSTGVDAVQEGTFVFPVAPEISSLERIVTIDERMG</sequence>
<gene>
    <name evidence="1" type="ORF">SAMN06893096_103476</name>
</gene>